<evidence type="ECO:0000313" key="8">
    <source>
        <dbReference type="Proteomes" id="UP000492821"/>
    </source>
</evidence>
<dbReference type="InterPro" id="IPR006195">
    <property type="entry name" value="aa-tRNA-synth_II"/>
</dbReference>
<dbReference type="Gene3D" id="3.30.1360.30">
    <property type="entry name" value="GAD-like domain"/>
    <property type="match status" value="1"/>
</dbReference>
<keyword evidence="2" id="KW-0436">Ligase</keyword>
<dbReference type="Proteomes" id="UP000492821">
    <property type="component" value="Unassembled WGS sequence"/>
</dbReference>
<dbReference type="GO" id="GO:0006422">
    <property type="term" value="P:aspartyl-tRNA aminoacylation"/>
    <property type="evidence" value="ECO:0007669"/>
    <property type="project" value="TreeGrafter"/>
</dbReference>
<protein>
    <submittedName>
        <fullName evidence="9">AA_TRNA_LIGASE_II domain-containing protein</fullName>
    </submittedName>
</protein>
<feature type="domain" description="Aminoacyl-transfer RNA synthetases class-II family profile" evidence="7">
    <location>
        <begin position="172"/>
        <end position="571"/>
    </location>
</feature>
<dbReference type="InterPro" id="IPR004364">
    <property type="entry name" value="Aa-tRNA-synt_II"/>
</dbReference>
<dbReference type="PROSITE" id="PS50862">
    <property type="entry name" value="AA_TRNA_LIGASE_II"/>
    <property type="match status" value="1"/>
</dbReference>
<evidence type="ECO:0000259" key="7">
    <source>
        <dbReference type="PROSITE" id="PS50862"/>
    </source>
</evidence>
<keyword evidence="5" id="KW-0648">Protein biosynthesis</keyword>
<dbReference type="GO" id="GO:0005524">
    <property type="term" value="F:ATP binding"/>
    <property type="evidence" value="ECO:0007669"/>
    <property type="project" value="UniProtKB-KW"/>
</dbReference>
<reference evidence="9" key="2">
    <citation type="submission" date="2020-10" db="UniProtKB">
        <authorList>
            <consortium name="WormBaseParasite"/>
        </authorList>
    </citation>
    <scope>IDENTIFICATION</scope>
</reference>
<keyword evidence="4" id="KW-0067">ATP-binding</keyword>
<dbReference type="CDD" id="cd04317">
    <property type="entry name" value="EcAspRS_like_N"/>
    <property type="match status" value="1"/>
</dbReference>
<organism evidence="8 9">
    <name type="scientific">Panagrellus redivivus</name>
    <name type="common">Microworm</name>
    <dbReference type="NCBI Taxonomy" id="6233"/>
    <lineage>
        <taxon>Eukaryota</taxon>
        <taxon>Metazoa</taxon>
        <taxon>Ecdysozoa</taxon>
        <taxon>Nematoda</taxon>
        <taxon>Chromadorea</taxon>
        <taxon>Rhabditida</taxon>
        <taxon>Tylenchina</taxon>
        <taxon>Panagrolaimomorpha</taxon>
        <taxon>Panagrolaimoidea</taxon>
        <taxon>Panagrolaimidae</taxon>
        <taxon>Panagrellus</taxon>
    </lineage>
</organism>
<dbReference type="GO" id="GO:0004815">
    <property type="term" value="F:aspartate-tRNA ligase activity"/>
    <property type="evidence" value="ECO:0007669"/>
    <property type="project" value="TreeGrafter"/>
</dbReference>
<dbReference type="PANTHER" id="PTHR22594:SF5">
    <property type="entry name" value="ASPARTATE--TRNA LIGASE, MITOCHONDRIAL"/>
    <property type="match status" value="1"/>
</dbReference>
<dbReference type="InterPro" id="IPR012340">
    <property type="entry name" value="NA-bd_OB-fold"/>
</dbReference>
<dbReference type="InterPro" id="IPR045864">
    <property type="entry name" value="aa-tRNA-synth_II/BPL/LPL"/>
</dbReference>
<evidence type="ECO:0000256" key="4">
    <source>
        <dbReference type="ARBA" id="ARBA00022840"/>
    </source>
</evidence>
<evidence type="ECO:0000313" key="9">
    <source>
        <dbReference type="WBParaSite" id="Pan_g3384.t1"/>
    </source>
</evidence>
<dbReference type="NCBIfam" id="TIGR00459">
    <property type="entry name" value="aspS_bact"/>
    <property type="match status" value="1"/>
</dbReference>
<accession>A0A7E4VTV4</accession>
<dbReference type="InterPro" id="IPR002312">
    <property type="entry name" value="Asp/Asn-tRNA-synth_IIb"/>
</dbReference>
<keyword evidence="3" id="KW-0547">Nucleotide-binding</keyword>
<dbReference type="SUPFAM" id="SSF50249">
    <property type="entry name" value="Nucleic acid-binding proteins"/>
    <property type="match status" value="1"/>
</dbReference>
<evidence type="ECO:0000256" key="3">
    <source>
        <dbReference type="ARBA" id="ARBA00022741"/>
    </source>
</evidence>
<evidence type="ECO:0000256" key="5">
    <source>
        <dbReference type="ARBA" id="ARBA00022917"/>
    </source>
</evidence>
<keyword evidence="8" id="KW-1185">Reference proteome</keyword>
<dbReference type="HAMAP" id="MF_00044">
    <property type="entry name" value="Asp_tRNA_synth_type1"/>
    <property type="match status" value="1"/>
</dbReference>
<reference evidence="8" key="1">
    <citation type="journal article" date="2013" name="Genetics">
        <title>The draft genome and transcriptome of Panagrellus redivivus are shaped by the harsh demands of a free-living lifestyle.</title>
        <authorList>
            <person name="Srinivasan J."/>
            <person name="Dillman A.R."/>
            <person name="Macchietto M.G."/>
            <person name="Heikkinen L."/>
            <person name="Lakso M."/>
            <person name="Fracchia K.M."/>
            <person name="Antoshechkin I."/>
            <person name="Mortazavi A."/>
            <person name="Wong G."/>
            <person name="Sternberg P.W."/>
        </authorList>
    </citation>
    <scope>NUCLEOTIDE SEQUENCE [LARGE SCALE GENOMIC DNA]</scope>
    <source>
        <strain evidence="8">MT8872</strain>
    </source>
</reference>
<dbReference type="InterPro" id="IPR004115">
    <property type="entry name" value="GAD-like_sf"/>
</dbReference>
<dbReference type="PRINTS" id="PR01042">
    <property type="entry name" value="TRNASYNTHASP"/>
</dbReference>
<sequence>MLSRFLGTARLQSHRRLSSVVNTFTTRSHTCGELRKEHVGQEVELCGWLLRKRLSTFLILHDKYGYVQAKVPSTASEDLTKVVSTAGLEDIFRVKGVVKHRGADVNPKMETGEIEVEISSLTRLNKSASQPFPLFIDKLKPASAKEESEVQLRKRLTYRYIDMRKTDLQRTLHLRANVIKSMRRCLEDQLGFLEVETPTLASHTPGGAAEFVVPTQIQGSSYALPQSPQLYKQLLMIGQIDRYYQIARCYRDEVVRGDRQPEFTQVDVELSFTTQEQVMGLIEKILVDSWPAELAAQKPATPFKRLTYAEALSKYGSDKPDLRIPWTFEDVSSLFDDGNTAHAFVVRGSEGTLPSTAGLRRKFSKLFPNSLYKNIQFHTSESAKKPISAHFQLQSGDVVALVSGPETQSEKLLTTLGCARNLLADSLGLRSQNGGFNFAWVTDFPLFVESETDPNALESAHHPFTAPHPDDWEKLRDLKDLKHIRAQHYDLVVNGIELGGGSIRIHDAGLQRLVFEDVLNCPTATLESFLEALSLGAPPHGGFALGLDRYIALLASNGDAHCSVRDVIAFPKTKEGKCLMLKTPFEPDDVMLRRYGFHFDESVEKKAEESES</sequence>
<dbReference type="GO" id="GO:0005739">
    <property type="term" value="C:mitochondrion"/>
    <property type="evidence" value="ECO:0007669"/>
    <property type="project" value="TreeGrafter"/>
</dbReference>
<proteinExistence type="inferred from homology"/>
<dbReference type="Pfam" id="PF00152">
    <property type="entry name" value="tRNA-synt_2"/>
    <property type="match status" value="1"/>
</dbReference>
<evidence type="ECO:0000256" key="6">
    <source>
        <dbReference type="ARBA" id="ARBA00023146"/>
    </source>
</evidence>
<dbReference type="Gene3D" id="2.40.50.140">
    <property type="entry name" value="Nucleic acid-binding proteins"/>
    <property type="match status" value="1"/>
</dbReference>
<comment type="similarity">
    <text evidence="1">Belongs to the class-II aminoacyl-tRNA synthetase family. Type 1 subfamily.</text>
</comment>
<dbReference type="PANTHER" id="PTHR22594">
    <property type="entry name" value="ASPARTYL/LYSYL-TRNA SYNTHETASE"/>
    <property type="match status" value="1"/>
</dbReference>
<dbReference type="InterPro" id="IPR047089">
    <property type="entry name" value="Asp-tRNA-ligase_1_N"/>
</dbReference>
<dbReference type="AlphaFoldDB" id="A0A7E4VTV4"/>
<dbReference type="WBParaSite" id="Pan_g3384.t1">
    <property type="protein sequence ID" value="Pan_g3384.t1"/>
    <property type="gene ID" value="Pan_g3384"/>
</dbReference>
<dbReference type="InterPro" id="IPR004524">
    <property type="entry name" value="Asp-tRNA-ligase_1"/>
</dbReference>
<dbReference type="Gene3D" id="3.30.930.10">
    <property type="entry name" value="Bira Bifunctional Protein, Domain 2"/>
    <property type="match status" value="1"/>
</dbReference>
<evidence type="ECO:0000256" key="1">
    <source>
        <dbReference type="ARBA" id="ARBA00006303"/>
    </source>
</evidence>
<dbReference type="SUPFAM" id="SSF55681">
    <property type="entry name" value="Class II aaRS and biotin synthetases"/>
    <property type="match status" value="1"/>
</dbReference>
<name>A0A7E4VTV4_PANRE</name>
<evidence type="ECO:0000256" key="2">
    <source>
        <dbReference type="ARBA" id="ARBA00022598"/>
    </source>
</evidence>
<keyword evidence="6" id="KW-0030">Aminoacyl-tRNA synthetase</keyword>